<dbReference type="Proteomes" id="UP001163223">
    <property type="component" value="Chromosome"/>
</dbReference>
<organism evidence="1 2">
    <name type="scientific">Antarcticirhabdus aurantiaca</name>
    <dbReference type="NCBI Taxonomy" id="2606717"/>
    <lineage>
        <taxon>Bacteria</taxon>
        <taxon>Pseudomonadati</taxon>
        <taxon>Pseudomonadota</taxon>
        <taxon>Alphaproteobacteria</taxon>
        <taxon>Hyphomicrobiales</taxon>
        <taxon>Aurantimonadaceae</taxon>
        <taxon>Antarcticirhabdus</taxon>
    </lineage>
</organism>
<gene>
    <name evidence="1" type="ORF">OXU80_21990</name>
</gene>
<proteinExistence type="predicted"/>
<protein>
    <submittedName>
        <fullName evidence="1">Methyl-accepting chemotaxis protein</fullName>
    </submittedName>
</protein>
<dbReference type="EMBL" id="CP113520">
    <property type="protein sequence ID" value="WAJ27488.1"/>
    <property type="molecule type" value="Genomic_DNA"/>
</dbReference>
<keyword evidence="2" id="KW-1185">Reference proteome</keyword>
<reference evidence="1" key="1">
    <citation type="submission" date="2022-11" db="EMBL/GenBank/DDBJ databases">
        <title>beta-Carotene-producing bacterium, Jeongeuplla avenae sp. nov., alleviates the salt stress of Arabidopsis seedlings.</title>
        <authorList>
            <person name="Jiang L."/>
            <person name="Lee J."/>
        </authorList>
    </citation>
    <scope>NUCLEOTIDE SEQUENCE</scope>
    <source>
        <strain evidence="1">DY_R2A_6</strain>
    </source>
</reference>
<evidence type="ECO:0000313" key="1">
    <source>
        <dbReference type="EMBL" id="WAJ27488.1"/>
    </source>
</evidence>
<name>A0ACD4NL46_9HYPH</name>
<sequence>MRMTIKAKLAVAFAVVLLLLGLAGYAGTAALSRSNAGMMAFSQGPFVQVENGLSLQLHLADIRRILLRILVTSDPQETAQLKDEMNAAWSGFDRSLAALSGLVGGQDQALFSEVQSLAGEVKTVFGEAMELADNSDALAGSNAMIATAPGAAAVTDAAGRLRAGLVSAAGPEAATVLQQLSDVEMGAMMMRLHAVAAVVSVTDTDIERANARLTAASEKAKKSLAAFAASAVGQRRADGVAALRTAWDKLEAEAREQRDYGQNNYYGRITEINRTKLGPLSDELNARLDQVTAAAREAGSAAVAQSATSFETTRWMLIALVAGSLVFGAAAATWIALSIGRGLTRAVRFADAIGAGDVSQRVDAKARDEIGDLLRSMNAMSGKLSQIVSDVLGSAAQVASGSRQSAQAAEQLSSGSTEQAAASEETSAAIEEMTANVRQNAENAAQAETVATQAAASAEKSRQAITGSLEAMRSIAEKVRVVQEIARQTDLLALNAAIEAARAGTHGKGFAVVASEVRKLAERSQQAASEIGELSATTLSVSEEAGRQFDALLPDIRRTAELVGEISAACREQSIGIEQINQSIVQLDQVTQANAGAANEMTATAEALSGEASNLNERAGFFKLDAGARAQAIGRMDARAADEAPAAAAAQDPGLGIRALQARAQGFAARPASGRPAAGQGGTALDLDGEAGFERLSG</sequence>
<evidence type="ECO:0000313" key="2">
    <source>
        <dbReference type="Proteomes" id="UP001163223"/>
    </source>
</evidence>
<accession>A0ACD4NL46</accession>